<gene>
    <name evidence="8" type="ORF">IFM89_001023</name>
</gene>
<keyword evidence="9" id="KW-1185">Reference proteome</keyword>
<comment type="pathway">
    <text evidence="4">Alkaloid biosynthesis; (S)-reticuline biosynthesis.</text>
</comment>
<sequence length="368" mass="41611">MIGTSTGKGKFAYMENTNGDGTNELLEAQAHIWNHTFNYITSMSLKCAVQLGIPDIISTHDKPLTLSELTKALSIPEVKAAHIFRLMRILVHTGFFGVQKIHEDQEGYVLTPSSKLLLKTRETNLSSFLLMMIDPVFVTPFHFMSAWFQGKESTPFVAAFGMEVWDYFGQHLDTNKFFHAAMASDTEFVMSVVVKDCKSMFEGFRSLVDVGGGTGTMAKAMSKAFPHLRCTNFDRPHVISNMQGSKNLDIVEGDMFESVPSADIILLKWIMHDWSDEECVKILKRCREAIPSKDKQGKVVIIDIVMDDKKGKQESIETQLCFDMLMMSLVTGKERTVIEWEKLFLESGFRSYKITHCLGLRSIIEVFP</sequence>
<dbReference type="OrthoDB" id="2410195at2759"/>
<evidence type="ECO:0000259" key="6">
    <source>
        <dbReference type="Pfam" id="PF00891"/>
    </source>
</evidence>
<dbReference type="GO" id="GO:0046983">
    <property type="term" value="F:protein dimerization activity"/>
    <property type="evidence" value="ECO:0007669"/>
    <property type="project" value="InterPro"/>
</dbReference>
<protein>
    <submittedName>
        <fullName evidence="8">Uncharacterized protein</fullName>
    </submittedName>
</protein>
<dbReference type="InterPro" id="IPR001077">
    <property type="entry name" value="COMT_C"/>
</dbReference>
<dbReference type="Proteomes" id="UP000631114">
    <property type="component" value="Unassembled WGS sequence"/>
</dbReference>
<dbReference type="PROSITE" id="PS51683">
    <property type="entry name" value="SAM_OMT_II"/>
    <property type="match status" value="1"/>
</dbReference>
<evidence type="ECO:0000313" key="9">
    <source>
        <dbReference type="Proteomes" id="UP000631114"/>
    </source>
</evidence>
<dbReference type="GO" id="GO:0032259">
    <property type="term" value="P:methylation"/>
    <property type="evidence" value="ECO:0007669"/>
    <property type="project" value="UniProtKB-KW"/>
</dbReference>
<dbReference type="SUPFAM" id="SSF53335">
    <property type="entry name" value="S-adenosyl-L-methionine-dependent methyltransferases"/>
    <property type="match status" value="1"/>
</dbReference>
<feature type="active site" description="Proton acceptor" evidence="5">
    <location>
        <position position="272"/>
    </location>
</feature>
<keyword evidence="2" id="KW-0808">Transferase</keyword>
<dbReference type="InterPro" id="IPR029063">
    <property type="entry name" value="SAM-dependent_MTases_sf"/>
</dbReference>
<dbReference type="Gene3D" id="1.10.10.10">
    <property type="entry name" value="Winged helix-like DNA-binding domain superfamily/Winged helix DNA-binding domain"/>
    <property type="match status" value="1"/>
</dbReference>
<dbReference type="SUPFAM" id="SSF46785">
    <property type="entry name" value="Winged helix' DNA-binding domain"/>
    <property type="match status" value="1"/>
</dbReference>
<evidence type="ECO:0000256" key="2">
    <source>
        <dbReference type="ARBA" id="ARBA00022679"/>
    </source>
</evidence>
<dbReference type="Gene3D" id="3.40.50.150">
    <property type="entry name" value="Vaccinia Virus protein VP39"/>
    <property type="match status" value="1"/>
</dbReference>
<keyword evidence="3" id="KW-0949">S-adenosyl-L-methionine</keyword>
<dbReference type="PANTHER" id="PTHR11746">
    <property type="entry name" value="O-METHYLTRANSFERASE"/>
    <property type="match status" value="1"/>
</dbReference>
<dbReference type="GO" id="GO:0008171">
    <property type="term" value="F:O-methyltransferase activity"/>
    <property type="evidence" value="ECO:0007669"/>
    <property type="project" value="InterPro"/>
</dbReference>
<evidence type="ECO:0000256" key="1">
    <source>
        <dbReference type="ARBA" id="ARBA00022603"/>
    </source>
</evidence>
<dbReference type="InterPro" id="IPR016461">
    <property type="entry name" value="COMT-like"/>
</dbReference>
<dbReference type="Pfam" id="PF08100">
    <property type="entry name" value="Dimerisation"/>
    <property type="match status" value="1"/>
</dbReference>
<dbReference type="PIRSF" id="PIRSF005739">
    <property type="entry name" value="O-mtase"/>
    <property type="match status" value="1"/>
</dbReference>
<dbReference type="InterPro" id="IPR036390">
    <property type="entry name" value="WH_DNA-bd_sf"/>
</dbReference>
<reference evidence="8 9" key="1">
    <citation type="submission" date="2020-10" db="EMBL/GenBank/DDBJ databases">
        <title>The Coptis chinensis genome and diversification of protoberbering-type alkaloids.</title>
        <authorList>
            <person name="Wang B."/>
            <person name="Shu S."/>
            <person name="Song C."/>
            <person name="Liu Y."/>
        </authorList>
    </citation>
    <scope>NUCLEOTIDE SEQUENCE [LARGE SCALE GENOMIC DNA]</scope>
    <source>
        <strain evidence="8">HL-2020</strain>
        <tissue evidence="8">Leaf</tissue>
    </source>
</reference>
<proteinExistence type="predicted"/>
<dbReference type="InterPro" id="IPR036388">
    <property type="entry name" value="WH-like_DNA-bd_sf"/>
</dbReference>
<feature type="domain" description="O-methyltransferase dimerisation" evidence="7">
    <location>
        <begin position="33"/>
        <end position="119"/>
    </location>
</feature>
<dbReference type="FunFam" id="1.10.10.10:FF:000213">
    <property type="entry name" value="Coniferyl alcohol 9-O-methyltransferase"/>
    <property type="match status" value="1"/>
</dbReference>
<dbReference type="AlphaFoldDB" id="A0A835GUK2"/>
<evidence type="ECO:0000256" key="3">
    <source>
        <dbReference type="ARBA" id="ARBA00022691"/>
    </source>
</evidence>
<keyword evidence="1" id="KW-0489">Methyltransferase</keyword>
<dbReference type="Pfam" id="PF00891">
    <property type="entry name" value="Methyltransf_2"/>
    <property type="match status" value="1"/>
</dbReference>
<dbReference type="InterPro" id="IPR012967">
    <property type="entry name" value="COMT_dimerisation"/>
</dbReference>
<evidence type="ECO:0000259" key="7">
    <source>
        <dbReference type="Pfam" id="PF08100"/>
    </source>
</evidence>
<name>A0A835GUK2_9MAGN</name>
<evidence type="ECO:0000256" key="5">
    <source>
        <dbReference type="PIRSR" id="PIRSR005739-1"/>
    </source>
</evidence>
<evidence type="ECO:0000313" key="8">
    <source>
        <dbReference type="EMBL" id="KAF9587299.1"/>
    </source>
</evidence>
<accession>A0A835GUK2</accession>
<dbReference type="FunFam" id="3.40.50.150:FF:000057">
    <property type="entry name" value="O-methyltransferase ZRP4"/>
    <property type="match status" value="1"/>
</dbReference>
<comment type="caution">
    <text evidence="8">The sequence shown here is derived from an EMBL/GenBank/DDBJ whole genome shotgun (WGS) entry which is preliminary data.</text>
</comment>
<feature type="domain" description="O-methyltransferase C-terminal" evidence="6">
    <location>
        <begin position="145"/>
        <end position="350"/>
    </location>
</feature>
<evidence type="ECO:0000256" key="4">
    <source>
        <dbReference type="ARBA" id="ARBA00060692"/>
    </source>
</evidence>
<dbReference type="EMBL" id="JADFTS010000009">
    <property type="protein sequence ID" value="KAF9587299.1"/>
    <property type="molecule type" value="Genomic_DNA"/>
</dbReference>
<organism evidence="8 9">
    <name type="scientific">Coptis chinensis</name>
    <dbReference type="NCBI Taxonomy" id="261450"/>
    <lineage>
        <taxon>Eukaryota</taxon>
        <taxon>Viridiplantae</taxon>
        <taxon>Streptophyta</taxon>
        <taxon>Embryophyta</taxon>
        <taxon>Tracheophyta</taxon>
        <taxon>Spermatophyta</taxon>
        <taxon>Magnoliopsida</taxon>
        <taxon>Ranunculales</taxon>
        <taxon>Ranunculaceae</taxon>
        <taxon>Coptidoideae</taxon>
        <taxon>Coptis</taxon>
    </lineage>
</organism>